<comment type="caution">
    <text evidence="2">The sequence shown here is derived from an EMBL/GenBank/DDBJ whole genome shotgun (WGS) entry which is preliminary data.</text>
</comment>
<dbReference type="InterPro" id="IPR018762">
    <property type="entry name" value="ChpT_C"/>
</dbReference>
<dbReference type="Gene3D" id="3.30.565.10">
    <property type="entry name" value="Histidine kinase-like ATPase, C-terminal domain"/>
    <property type="match status" value="1"/>
</dbReference>
<gene>
    <name evidence="2" type="ORF">ACFQS8_11060</name>
</gene>
<proteinExistence type="predicted"/>
<dbReference type="Gene3D" id="1.10.287.130">
    <property type="match status" value="1"/>
</dbReference>
<evidence type="ECO:0000313" key="2">
    <source>
        <dbReference type="EMBL" id="MFC7292157.1"/>
    </source>
</evidence>
<dbReference type="Pfam" id="PF10090">
    <property type="entry name" value="HPTransfase"/>
    <property type="match status" value="1"/>
</dbReference>
<name>A0ABW2IMM4_9PROT</name>
<organism evidence="2 3">
    <name type="scientific">Hirschia litorea</name>
    <dbReference type="NCBI Taxonomy" id="1199156"/>
    <lineage>
        <taxon>Bacteria</taxon>
        <taxon>Pseudomonadati</taxon>
        <taxon>Pseudomonadota</taxon>
        <taxon>Alphaproteobacteria</taxon>
        <taxon>Hyphomonadales</taxon>
        <taxon>Hyphomonadaceae</taxon>
        <taxon>Hirschia</taxon>
    </lineage>
</organism>
<feature type="domain" description="Histidine phosphotransferase ChpT C-terminal" evidence="1">
    <location>
        <begin position="76"/>
        <end position="192"/>
    </location>
</feature>
<dbReference type="RefSeq" id="WP_382167395.1">
    <property type="nucleotide sequence ID" value="NZ_JBHTBR010000005.1"/>
</dbReference>
<dbReference type="Proteomes" id="UP001596492">
    <property type="component" value="Unassembled WGS sequence"/>
</dbReference>
<evidence type="ECO:0000259" key="1">
    <source>
        <dbReference type="Pfam" id="PF10090"/>
    </source>
</evidence>
<sequence length="206" mass="22682">MKASKLAALVASHICHELISPVSSFKLVQDSLNDPDMREHVEELIRSASLTVEYKLTFLRYALGSVGMQNGFADLHEARGLCQNYMKGFRADLEWDHTPEITTYAQVRLVMNMIMIASAALPRGGMVTVTSAKIGDKVELKVEGKGARVLLPTEKRDSLNGVEPEGGWTAKTIQPYFARVCAEEIDAVIDLTDSEGEILLKCVTPE</sequence>
<reference evidence="3" key="1">
    <citation type="journal article" date="2019" name="Int. J. Syst. Evol. Microbiol.">
        <title>The Global Catalogue of Microorganisms (GCM) 10K type strain sequencing project: providing services to taxonomists for standard genome sequencing and annotation.</title>
        <authorList>
            <consortium name="The Broad Institute Genomics Platform"/>
            <consortium name="The Broad Institute Genome Sequencing Center for Infectious Disease"/>
            <person name="Wu L."/>
            <person name="Ma J."/>
        </authorList>
    </citation>
    <scope>NUCLEOTIDE SEQUENCE [LARGE SCALE GENOMIC DNA]</scope>
    <source>
        <strain evidence="3">CCUG 51308</strain>
    </source>
</reference>
<protein>
    <submittedName>
        <fullName evidence="2">Histidine phosphotransferase family protein</fullName>
    </submittedName>
</protein>
<evidence type="ECO:0000313" key="3">
    <source>
        <dbReference type="Proteomes" id="UP001596492"/>
    </source>
</evidence>
<keyword evidence="3" id="KW-1185">Reference proteome</keyword>
<dbReference type="EMBL" id="JBHTBR010000005">
    <property type="protein sequence ID" value="MFC7292157.1"/>
    <property type="molecule type" value="Genomic_DNA"/>
</dbReference>
<accession>A0ABW2IMM4</accession>
<dbReference type="InterPro" id="IPR036890">
    <property type="entry name" value="HATPase_C_sf"/>
</dbReference>